<evidence type="ECO:0000256" key="6">
    <source>
        <dbReference type="ARBA" id="ARBA00023002"/>
    </source>
</evidence>
<keyword evidence="4" id="KW-0554">One-carbon metabolism</keyword>
<dbReference type="UniPathway" id="UPA00077">
    <property type="reaction ID" value="UER00158"/>
</dbReference>
<sequence length="213" mass="21970">MEQTTSVGAPGGPTLGLIWAQARDTAGRPVIGAGGTMPWHLPEDLAHFKRVTSGHPVVMGRRTWDSLPPRFRPLPGRTNVVVTRQAGWSPGGQAPRAGTSGAGASGVALPDDAGPAADGGPPVRVAGSVTEALAAAREAARATGSGEVWVMGGAQLYDATLALADRCVVTEIDTLVEGDTFAPDVPAGWTVHEGEWATSSTGLRYRFVDAARR</sequence>
<dbReference type="GO" id="GO:0046655">
    <property type="term" value="P:folic acid metabolic process"/>
    <property type="evidence" value="ECO:0007669"/>
    <property type="project" value="TreeGrafter"/>
</dbReference>
<dbReference type="PANTHER" id="PTHR48069">
    <property type="entry name" value="DIHYDROFOLATE REDUCTASE"/>
    <property type="match status" value="1"/>
</dbReference>
<feature type="region of interest" description="Disordered" evidence="8">
    <location>
        <begin position="86"/>
        <end position="119"/>
    </location>
</feature>
<name>A0A6M5UEZ7_9MICO</name>
<dbReference type="PROSITE" id="PS51330">
    <property type="entry name" value="DHFR_2"/>
    <property type="match status" value="1"/>
</dbReference>
<evidence type="ECO:0000256" key="4">
    <source>
        <dbReference type="ARBA" id="ARBA00022563"/>
    </source>
</evidence>
<comment type="similarity">
    <text evidence="2 7">Belongs to the dihydrofolate reductase family.</text>
</comment>
<dbReference type="GO" id="GO:0046452">
    <property type="term" value="P:dihydrofolate metabolic process"/>
    <property type="evidence" value="ECO:0007669"/>
    <property type="project" value="TreeGrafter"/>
</dbReference>
<dbReference type="EC" id="1.5.1.3" evidence="3"/>
<dbReference type="Gene3D" id="3.40.430.10">
    <property type="entry name" value="Dihydrofolate Reductase, subunit A"/>
    <property type="match status" value="1"/>
</dbReference>
<keyword evidence="5" id="KW-0521">NADP</keyword>
<dbReference type="GO" id="GO:0005829">
    <property type="term" value="C:cytosol"/>
    <property type="evidence" value="ECO:0007669"/>
    <property type="project" value="TreeGrafter"/>
</dbReference>
<dbReference type="RefSeq" id="WP_154797987.1">
    <property type="nucleotide sequence ID" value="NZ_CP052757.1"/>
</dbReference>
<keyword evidence="6" id="KW-0560">Oxidoreductase</keyword>
<evidence type="ECO:0000313" key="11">
    <source>
        <dbReference type="Proteomes" id="UP000451354"/>
    </source>
</evidence>
<evidence type="ECO:0000256" key="1">
    <source>
        <dbReference type="ARBA" id="ARBA00004903"/>
    </source>
</evidence>
<keyword evidence="11" id="KW-1185">Reference proteome</keyword>
<dbReference type="Proteomes" id="UP000451354">
    <property type="component" value="Chromosome"/>
</dbReference>
<evidence type="ECO:0000256" key="5">
    <source>
        <dbReference type="ARBA" id="ARBA00022857"/>
    </source>
</evidence>
<feature type="compositionally biased region" description="Low complexity" evidence="8">
    <location>
        <begin position="105"/>
        <end position="119"/>
    </location>
</feature>
<evidence type="ECO:0000256" key="3">
    <source>
        <dbReference type="ARBA" id="ARBA00012856"/>
    </source>
</evidence>
<feature type="domain" description="DHFR" evidence="9">
    <location>
        <begin position="14"/>
        <end position="213"/>
    </location>
</feature>
<dbReference type="GO" id="GO:0006730">
    <property type="term" value="P:one-carbon metabolic process"/>
    <property type="evidence" value="ECO:0007669"/>
    <property type="project" value="UniProtKB-KW"/>
</dbReference>
<dbReference type="GO" id="GO:0050661">
    <property type="term" value="F:NADP binding"/>
    <property type="evidence" value="ECO:0007669"/>
    <property type="project" value="InterPro"/>
</dbReference>
<dbReference type="GO" id="GO:0046654">
    <property type="term" value="P:tetrahydrofolate biosynthetic process"/>
    <property type="evidence" value="ECO:0007669"/>
    <property type="project" value="UniProtKB-UniPathway"/>
</dbReference>
<evidence type="ECO:0000256" key="7">
    <source>
        <dbReference type="RuleBase" id="RU004474"/>
    </source>
</evidence>
<organism evidence="10 11">
    <name type="scientific">Cellulosimicrobium protaetiae</name>
    <dbReference type="NCBI Taxonomy" id="2587808"/>
    <lineage>
        <taxon>Bacteria</taxon>
        <taxon>Bacillati</taxon>
        <taxon>Actinomycetota</taxon>
        <taxon>Actinomycetes</taxon>
        <taxon>Micrococcales</taxon>
        <taxon>Promicromonosporaceae</taxon>
        <taxon>Cellulosimicrobium</taxon>
    </lineage>
</organism>
<dbReference type="GO" id="GO:0004146">
    <property type="term" value="F:dihydrofolate reductase activity"/>
    <property type="evidence" value="ECO:0007669"/>
    <property type="project" value="UniProtKB-EC"/>
</dbReference>
<evidence type="ECO:0000256" key="2">
    <source>
        <dbReference type="ARBA" id="ARBA00009539"/>
    </source>
</evidence>
<comment type="pathway">
    <text evidence="1">Cofactor biosynthesis; tetrahydrofolate biosynthesis; 5,6,7,8-tetrahydrofolate from 7,8-dihydrofolate: step 1/1.</text>
</comment>
<dbReference type="PRINTS" id="PR00070">
    <property type="entry name" value="DHFR"/>
</dbReference>
<accession>A0A6M5UEZ7</accession>
<proteinExistence type="inferred from homology"/>
<dbReference type="InterPro" id="IPR017925">
    <property type="entry name" value="DHFR_CS"/>
</dbReference>
<evidence type="ECO:0000259" key="9">
    <source>
        <dbReference type="PROSITE" id="PS51330"/>
    </source>
</evidence>
<evidence type="ECO:0000256" key="8">
    <source>
        <dbReference type="SAM" id="MobiDB-lite"/>
    </source>
</evidence>
<dbReference type="InterPro" id="IPR012259">
    <property type="entry name" value="DHFR"/>
</dbReference>
<dbReference type="SUPFAM" id="SSF53597">
    <property type="entry name" value="Dihydrofolate reductase-like"/>
    <property type="match status" value="1"/>
</dbReference>
<evidence type="ECO:0000313" key="10">
    <source>
        <dbReference type="EMBL" id="QJW35901.1"/>
    </source>
</evidence>
<dbReference type="KEGG" id="cprt:FIC82_006525"/>
<dbReference type="AlphaFoldDB" id="A0A6M5UEZ7"/>
<dbReference type="OrthoDB" id="9804315at2"/>
<dbReference type="PROSITE" id="PS00075">
    <property type="entry name" value="DHFR_1"/>
    <property type="match status" value="1"/>
</dbReference>
<dbReference type="CDD" id="cd00209">
    <property type="entry name" value="DHFR"/>
    <property type="match status" value="1"/>
</dbReference>
<dbReference type="PANTHER" id="PTHR48069:SF3">
    <property type="entry name" value="DIHYDROFOLATE REDUCTASE"/>
    <property type="match status" value="1"/>
</dbReference>
<dbReference type="InterPro" id="IPR024072">
    <property type="entry name" value="DHFR-like_dom_sf"/>
</dbReference>
<dbReference type="Pfam" id="PF00186">
    <property type="entry name" value="DHFR_1"/>
    <property type="match status" value="2"/>
</dbReference>
<gene>
    <name evidence="10" type="ORF">FIC82_006525</name>
</gene>
<protein>
    <recommendedName>
        <fullName evidence="3">dihydrofolate reductase</fullName>
        <ecNumber evidence="3">1.5.1.3</ecNumber>
    </recommendedName>
</protein>
<dbReference type="EMBL" id="CP052757">
    <property type="protein sequence ID" value="QJW35901.1"/>
    <property type="molecule type" value="Genomic_DNA"/>
</dbReference>
<reference evidence="11" key="1">
    <citation type="journal article" date="2022" name="Int. J. Syst. Evol. Microbiol.">
        <title>Cellulosimicrobium protaetiae sp. nov., isolated from the gut of the larva of Protaetia brevitarsis seulensis.</title>
        <authorList>
            <person name="Le Han H."/>
            <person name="Nguyen T.T.H."/>
            <person name="Li Z."/>
            <person name="Shin N.R."/>
            <person name="Kim S.G."/>
        </authorList>
    </citation>
    <scope>NUCLEOTIDE SEQUENCE [LARGE SCALE GENOMIC DNA]</scope>
    <source>
        <strain evidence="11">BI34</strain>
    </source>
</reference>
<dbReference type="PIRSF" id="PIRSF000194">
    <property type="entry name" value="DHFR"/>
    <property type="match status" value="1"/>
</dbReference>
<dbReference type="InterPro" id="IPR001796">
    <property type="entry name" value="DHFR_dom"/>
</dbReference>